<dbReference type="CDD" id="cd02042">
    <property type="entry name" value="ParAB_family"/>
    <property type="match status" value="1"/>
</dbReference>
<dbReference type="KEGG" id="schv:BRCON_2319"/>
<dbReference type="SUPFAM" id="SSF52540">
    <property type="entry name" value="P-loop containing nucleoside triphosphate hydrolases"/>
    <property type="match status" value="1"/>
</dbReference>
<reference evidence="2 3" key="1">
    <citation type="submission" date="2018-05" db="EMBL/GenBank/DDBJ databases">
        <title>A metagenomic window into the 2 km-deep terrestrial subsurface aquifer revealed taxonomically and functionally diverse microbial community comprising novel uncultured bacterial lineages.</title>
        <authorList>
            <person name="Kadnikov V.V."/>
            <person name="Mardanov A.V."/>
            <person name="Beletsky A.V."/>
            <person name="Banks D."/>
            <person name="Pimenov N.V."/>
            <person name="Frank Y.A."/>
            <person name="Karnachuk O.V."/>
            <person name="Ravin N.V."/>
        </authorList>
    </citation>
    <scope>NUCLEOTIDE SEQUENCE [LARGE SCALE GENOMIC DNA]</scope>
    <source>
        <strain evidence="2">BY</strain>
    </source>
</reference>
<dbReference type="Pfam" id="PF13614">
    <property type="entry name" value="AAA_31"/>
    <property type="match status" value="1"/>
</dbReference>
<dbReference type="AlphaFoldDB" id="A0A2Z4Y7V5"/>
<dbReference type="PANTHER" id="PTHR13696:SF52">
    <property type="entry name" value="PARA FAMILY PROTEIN CT_582"/>
    <property type="match status" value="1"/>
</dbReference>
<name>A0A2Z4Y7V5_SUMC1</name>
<evidence type="ECO:0000313" key="3">
    <source>
        <dbReference type="Proteomes" id="UP000262583"/>
    </source>
</evidence>
<feature type="domain" description="AAA" evidence="1">
    <location>
        <begin position="2"/>
        <end position="175"/>
    </location>
</feature>
<dbReference type="EMBL" id="CP030759">
    <property type="protein sequence ID" value="AXA37096.1"/>
    <property type="molecule type" value="Genomic_DNA"/>
</dbReference>
<proteinExistence type="predicted"/>
<dbReference type="PANTHER" id="PTHR13696">
    <property type="entry name" value="P-LOOP CONTAINING NUCLEOSIDE TRIPHOSPHATE HYDROLASE"/>
    <property type="match status" value="1"/>
</dbReference>
<protein>
    <submittedName>
        <fullName evidence="2">Chromosome (Plasmid) partitioning protein ParA</fullName>
    </submittedName>
</protein>
<dbReference type="Gene3D" id="3.40.50.300">
    <property type="entry name" value="P-loop containing nucleotide triphosphate hydrolases"/>
    <property type="match status" value="1"/>
</dbReference>
<dbReference type="Proteomes" id="UP000262583">
    <property type="component" value="Chromosome"/>
</dbReference>
<sequence>MPVIGFVNQKGGVGKTTTAVNLAACLAAAQRSVLLVDVDPQANTTSAVGVEKSPPSIYNVLIEGVPILSATRETFVEHLSLVPSEANLYGAEIELLDFERREFRLRDALAEVSSSYQYILLDAPPSLGILTLNVLAAAESLIIPVQCEYYALEGLTLLLQTIERVRASINPSLDILGIVMTMYDGRLNIAQQVVSEVRAHFGDRVFRTPIARSVRLAEAPSHGKPIIFYDWRSAGAQNYIALTEEVIHAVEKTRTR</sequence>
<accession>A0A2Z4Y7V5</accession>
<dbReference type="PIRSF" id="PIRSF009320">
    <property type="entry name" value="Nuc_binding_HP_1000"/>
    <property type="match status" value="1"/>
</dbReference>
<dbReference type="InterPro" id="IPR027417">
    <property type="entry name" value="P-loop_NTPase"/>
</dbReference>
<evidence type="ECO:0000259" key="1">
    <source>
        <dbReference type="Pfam" id="PF13614"/>
    </source>
</evidence>
<evidence type="ECO:0000313" key="2">
    <source>
        <dbReference type="EMBL" id="AXA37096.1"/>
    </source>
</evidence>
<gene>
    <name evidence="2" type="ORF">BRCON_2319</name>
</gene>
<organism evidence="2 3">
    <name type="scientific">Sumerlaea chitinivorans</name>
    <dbReference type="NCBI Taxonomy" id="2250252"/>
    <lineage>
        <taxon>Bacteria</taxon>
        <taxon>Candidatus Sumerlaeota</taxon>
        <taxon>Candidatus Sumerlaeia</taxon>
        <taxon>Candidatus Sumerlaeales</taxon>
        <taxon>Candidatus Sumerlaeaceae</taxon>
        <taxon>Candidatus Sumerlaea</taxon>
    </lineage>
</organism>
<dbReference type="InterPro" id="IPR050678">
    <property type="entry name" value="DNA_Partitioning_ATPase"/>
</dbReference>
<dbReference type="FunFam" id="3.40.50.300:FF:000285">
    <property type="entry name" value="Sporulation initiation inhibitor Soj"/>
    <property type="match status" value="1"/>
</dbReference>
<dbReference type="InterPro" id="IPR025669">
    <property type="entry name" value="AAA_dom"/>
</dbReference>